<name>A0A483CY36_9EURY</name>
<dbReference type="Proteomes" id="UP000292580">
    <property type="component" value="Unassembled WGS sequence"/>
</dbReference>
<dbReference type="OrthoDB" id="26676at2157"/>
<dbReference type="RefSeq" id="WP_130646794.1">
    <property type="nucleotide sequence ID" value="NZ_PGCL01000002.1"/>
</dbReference>
<protein>
    <submittedName>
        <fullName evidence="1">Dna2/Cas4 domain-containing protein</fullName>
    </submittedName>
</protein>
<sequence length="224" mass="24805">MDDSPDLIGVSAVSAAHFCPLRLYYDRREEHEEPPRYAVCKQVSYHLGEPFDPTAIWQEILTVLPHAGSEEHELFEQCMENCRDREWVRFSDADVPVSSHTLGIRGVVDKADPALPGFAITRSSEAPKAGVHATDRLRIACFTACVQETLGLAVDGGYVEYVPSGVIRFCTPGPRDRRAMLRAIAAAQSVEAGKIPQKPLNPRCTRCPYQERCSPGPKKLSDLL</sequence>
<keyword evidence="2" id="KW-1185">Reference proteome</keyword>
<comment type="caution">
    <text evidence="1">The sequence shown here is derived from an EMBL/GenBank/DDBJ whole genome shotgun (WGS) entry which is preliminary data.</text>
</comment>
<organism evidence="1 2">
    <name type="scientific">Methanofollis fontis</name>
    <dbReference type="NCBI Taxonomy" id="2052832"/>
    <lineage>
        <taxon>Archaea</taxon>
        <taxon>Methanobacteriati</taxon>
        <taxon>Methanobacteriota</taxon>
        <taxon>Stenosarchaea group</taxon>
        <taxon>Methanomicrobia</taxon>
        <taxon>Methanomicrobiales</taxon>
        <taxon>Methanomicrobiaceae</taxon>
        <taxon>Methanofollis</taxon>
    </lineage>
</organism>
<dbReference type="AlphaFoldDB" id="A0A483CY36"/>
<reference evidence="1 2" key="1">
    <citation type="submission" date="2017-11" db="EMBL/GenBank/DDBJ databases">
        <title>Isolation and Characterization of Methanofollis Species from Methane Seep Offshore SW Taiwan.</title>
        <authorList>
            <person name="Teng N.-H."/>
            <person name="Lai M.-C."/>
            <person name="Chen S.-C."/>
        </authorList>
    </citation>
    <scope>NUCLEOTIDE SEQUENCE [LARGE SCALE GENOMIC DNA]</scope>
    <source>
        <strain evidence="1 2">FWC-SCC2</strain>
    </source>
</reference>
<evidence type="ECO:0000313" key="1">
    <source>
        <dbReference type="EMBL" id="TAJ44979.1"/>
    </source>
</evidence>
<evidence type="ECO:0000313" key="2">
    <source>
        <dbReference type="Proteomes" id="UP000292580"/>
    </source>
</evidence>
<gene>
    <name evidence="1" type="ORF">CUJ86_06795</name>
</gene>
<accession>A0A483CY36</accession>
<dbReference type="EMBL" id="PGCL01000002">
    <property type="protein sequence ID" value="TAJ44979.1"/>
    <property type="molecule type" value="Genomic_DNA"/>
</dbReference>
<dbReference type="Gene3D" id="3.90.320.10">
    <property type="match status" value="1"/>
</dbReference>
<proteinExistence type="predicted"/>
<dbReference type="InterPro" id="IPR011604">
    <property type="entry name" value="PDDEXK-like_dom_sf"/>
</dbReference>